<keyword evidence="3 5" id="KW-0418">Kinase</keyword>
<keyword evidence="6" id="KW-1185">Reference proteome</keyword>
<evidence type="ECO:0000256" key="2">
    <source>
        <dbReference type="ARBA" id="ARBA00022679"/>
    </source>
</evidence>
<evidence type="ECO:0000256" key="3">
    <source>
        <dbReference type="ARBA" id="ARBA00022777"/>
    </source>
</evidence>
<proteinExistence type="inferred from homology"/>
<dbReference type="KEGG" id="sand:H3309_08260"/>
<evidence type="ECO:0000313" key="5">
    <source>
        <dbReference type="EMBL" id="QMW24425.1"/>
    </source>
</evidence>
<dbReference type="InterPro" id="IPR011611">
    <property type="entry name" value="PfkB_dom"/>
</dbReference>
<dbReference type="InterPro" id="IPR052700">
    <property type="entry name" value="Carb_kinase_PfkB-like"/>
</dbReference>
<evidence type="ECO:0000259" key="4">
    <source>
        <dbReference type="Pfam" id="PF00294"/>
    </source>
</evidence>
<evidence type="ECO:0000313" key="6">
    <source>
        <dbReference type="Proteomes" id="UP000515292"/>
    </source>
</evidence>
<dbReference type="RefSeq" id="WP_182298327.1">
    <property type="nucleotide sequence ID" value="NZ_CP059851.1"/>
</dbReference>
<dbReference type="SUPFAM" id="SSF53613">
    <property type="entry name" value="Ribokinase-like"/>
    <property type="match status" value="1"/>
</dbReference>
<sequence>MTTTGPVVCFGELLLRLTAPAGSMLLQDSYVNAHFAGAEANVAIALARLGHPARHVTRLPANPLGDAAIQHLRRYGVDTTGCRFADGRLGLYFLTPGASLRAAHIVYDRAGSAFAGIDADSFSWPPLLAGASRLHLSGITAALGAGPAAAASAAVAAARNAGIPVAFDGNYRASLWTGREHLAPALLRPLAAAADILFGDARDIALLLETAVADHDRAVAAAFAAFPNLAVVAGTRRTVLGSDRHRLSARLDSRAGHAETAAVEFPVVERIGGGDAFAAGVLHALAERPADLAHAAETGLALSILKHGLSGDASLTTAAELAAFRRGDRDVRR</sequence>
<protein>
    <submittedName>
        <fullName evidence="5">Sugar kinase</fullName>
    </submittedName>
</protein>
<dbReference type="EMBL" id="CP059851">
    <property type="protein sequence ID" value="QMW24425.1"/>
    <property type="molecule type" value="Genomic_DNA"/>
</dbReference>
<dbReference type="PANTHER" id="PTHR43320:SF2">
    <property type="entry name" value="2-DEHYDRO-3-DEOXYGLUCONOKINASE_2-DEHYDRO-3-DEOXYGALACTONOKINASE"/>
    <property type="match status" value="1"/>
</dbReference>
<name>A0A7G5IM33_9SPHN</name>
<keyword evidence="2" id="KW-0808">Transferase</keyword>
<organism evidence="5 6">
    <name type="scientific">Sandaracinobacteroides saxicola</name>
    <dbReference type="NCBI Taxonomy" id="2759707"/>
    <lineage>
        <taxon>Bacteria</taxon>
        <taxon>Pseudomonadati</taxon>
        <taxon>Pseudomonadota</taxon>
        <taxon>Alphaproteobacteria</taxon>
        <taxon>Sphingomonadales</taxon>
        <taxon>Sphingosinicellaceae</taxon>
        <taxon>Sandaracinobacteroides</taxon>
    </lineage>
</organism>
<dbReference type="AlphaFoldDB" id="A0A7G5IM33"/>
<gene>
    <name evidence="5" type="ORF">H3309_08260</name>
</gene>
<feature type="domain" description="Carbohydrate kinase PfkB" evidence="4">
    <location>
        <begin position="7"/>
        <end position="306"/>
    </location>
</feature>
<dbReference type="Pfam" id="PF00294">
    <property type="entry name" value="PfkB"/>
    <property type="match status" value="1"/>
</dbReference>
<accession>A0A7G5IM33</accession>
<dbReference type="Proteomes" id="UP000515292">
    <property type="component" value="Chromosome"/>
</dbReference>
<reference evidence="5 6" key="1">
    <citation type="submission" date="2020-07" db="EMBL/GenBank/DDBJ databases">
        <title>Complete genome sequence for Sandaracinobacter sp. M6.</title>
        <authorList>
            <person name="Tang Y."/>
            <person name="Liu Q."/>
            <person name="Guo Z."/>
            <person name="Lei P."/>
            <person name="Huang B."/>
        </authorList>
    </citation>
    <scope>NUCLEOTIDE SEQUENCE [LARGE SCALE GENOMIC DNA]</scope>
    <source>
        <strain evidence="5 6">M6</strain>
    </source>
</reference>
<dbReference type="InterPro" id="IPR029056">
    <property type="entry name" value="Ribokinase-like"/>
</dbReference>
<dbReference type="PANTHER" id="PTHR43320">
    <property type="entry name" value="SUGAR KINASE"/>
    <property type="match status" value="1"/>
</dbReference>
<evidence type="ECO:0000256" key="1">
    <source>
        <dbReference type="ARBA" id="ARBA00010688"/>
    </source>
</evidence>
<dbReference type="GO" id="GO:0016301">
    <property type="term" value="F:kinase activity"/>
    <property type="evidence" value="ECO:0007669"/>
    <property type="project" value="UniProtKB-KW"/>
</dbReference>
<dbReference type="Gene3D" id="3.40.1190.20">
    <property type="match status" value="1"/>
</dbReference>
<dbReference type="CDD" id="cd01166">
    <property type="entry name" value="KdgK"/>
    <property type="match status" value="1"/>
</dbReference>
<comment type="similarity">
    <text evidence="1">Belongs to the carbohydrate kinase PfkB family.</text>
</comment>